<proteinExistence type="predicted"/>
<name>A0A0F7VIZ1_PENBI</name>
<dbReference type="STRING" id="104259.A0A0F7VIZ1"/>
<protein>
    <submittedName>
        <fullName evidence="2">Uncharacterized protein</fullName>
    </submittedName>
</protein>
<feature type="region of interest" description="Disordered" evidence="1">
    <location>
        <begin position="95"/>
        <end position="129"/>
    </location>
</feature>
<dbReference type="AlphaFoldDB" id="A0A0F7VIZ1"/>
<evidence type="ECO:0000313" key="2">
    <source>
        <dbReference type="EMBL" id="CEO60520.1"/>
    </source>
</evidence>
<accession>A0A0F7VIZ1</accession>
<keyword evidence="3" id="KW-1185">Reference proteome</keyword>
<gene>
    <name evidence="2" type="ORF">PMG11_05145</name>
</gene>
<feature type="compositionally biased region" description="Polar residues" evidence="1">
    <location>
        <begin position="10"/>
        <end position="24"/>
    </location>
</feature>
<reference evidence="3" key="1">
    <citation type="journal article" date="2015" name="Genome Announc.">
        <title>Draft genome sequence of the fungus Penicillium brasilianum MG11.</title>
        <authorList>
            <person name="Horn F."/>
            <person name="Linde J."/>
            <person name="Mattern D.J."/>
            <person name="Walther G."/>
            <person name="Guthke R."/>
            <person name="Brakhage A.A."/>
            <person name="Valiante V."/>
        </authorList>
    </citation>
    <scope>NUCLEOTIDE SEQUENCE [LARGE SCALE GENOMIC DNA]</scope>
    <source>
        <strain evidence="3">MG11</strain>
    </source>
</reference>
<sequence>MSESPDNHPRTSVSGGSGSQPTPANNVSGGSSSGGDGNSHELLNEGPGHIGAHNPRSTIGGFLGLEDQKSRAENNFLARADLASGKEQIGRTCDTEDHSFMGKKPGESDTLPGWQTIKSIIPGASGPSH</sequence>
<organism evidence="2 3">
    <name type="scientific">Penicillium brasilianum</name>
    <dbReference type="NCBI Taxonomy" id="104259"/>
    <lineage>
        <taxon>Eukaryota</taxon>
        <taxon>Fungi</taxon>
        <taxon>Dikarya</taxon>
        <taxon>Ascomycota</taxon>
        <taxon>Pezizomycotina</taxon>
        <taxon>Eurotiomycetes</taxon>
        <taxon>Eurotiomycetidae</taxon>
        <taxon>Eurotiales</taxon>
        <taxon>Aspergillaceae</taxon>
        <taxon>Penicillium</taxon>
    </lineage>
</organism>
<evidence type="ECO:0000313" key="3">
    <source>
        <dbReference type="Proteomes" id="UP000042958"/>
    </source>
</evidence>
<dbReference type="OrthoDB" id="4504900at2759"/>
<evidence type="ECO:0000256" key="1">
    <source>
        <dbReference type="SAM" id="MobiDB-lite"/>
    </source>
</evidence>
<dbReference type="EMBL" id="CDHK01000004">
    <property type="protein sequence ID" value="CEO60520.1"/>
    <property type="molecule type" value="Genomic_DNA"/>
</dbReference>
<dbReference type="Proteomes" id="UP000042958">
    <property type="component" value="Unassembled WGS sequence"/>
</dbReference>
<feature type="region of interest" description="Disordered" evidence="1">
    <location>
        <begin position="1"/>
        <end position="62"/>
    </location>
</feature>
<feature type="compositionally biased region" description="Basic and acidic residues" evidence="1">
    <location>
        <begin position="95"/>
        <end position="107"/>
    </location>
</feature>